<evidence type="ECO:0000313" key="2">
    <source>
        <dbReference type="EMBL" id="KAK2093008.1"/>
    </source>
</evidence>
<feature type="region of interest" description="Disordered" evidence="1">
    <location>
        <begin position="243"/>
        <end position="289"/>
    </location>
</feature>
<gene>
    <name evidence="2" type="ORF">P7K49_029537</name>
</gene>
<feature type="compositionally biased region" description="Basic and acidic residues" evidence="1">
    <location>
        <begin position="181"/>
        <end position="195"/>
    </location>
</feature>
<keyword evidence="3" id="KW-1185">Reference proteome</keyword>
<feature type="compositionally biased region" description="Gly residues" evidence="1">
    <location>
        <begin position="257"/>
        <end position="268"/>
    </location>
</feature>
<reference evidence="2 3" key="1">
    <citation type="submission" date="2023-05" db="EMBL/GenBank/DDBJ databases">
        <title>B98-5 Cell Line De Novo Hybrid Assembly: An Optical Mapping Approach.</title>
        <authorList>
            <person name="Kananen K."/>
            <person name="Auerbach J.A."/>
            <person name="Kautto E."/>
            <person name="Blachly J.S."/>
        </authorList>
    </citation>
    <scope>NUCLEOTIDE SEQUENCE [LARGE SCALE GENOMIC DNA]</scope>
    <source>
        <strain evidence="2">B95-8</strain>
        <tissue evidence="2">Cell line</tissue>
    </source>
</reference>
<name>A0ABQ9U8Q0_SAGOE</name>
<sequence length="289" mass="30536">MALDPSALVPPVVGNFPTPPAALRGEKRQAPPLNLVVTTESSEPARREANSPCRPKASSSHGDWKADCDATRPVVGDKCDNPVPVLRARLEPTPIQVLLPNLPLRAKAGGGEPAGRKRAGAPCRPAPEGQPGRHCRARYPRWPPPGPPARTHTAARQLRGTRKRSVLFSNASFSRRGAAGWERKTGERAVERGAERGGAAGVTPSPTPSRPFAGPRWAVPACASGRAPSSWPACSDVQKAALPLHRGSDRRRAPGWVGPGWAGPGRAGLGRLTPGERAPEEPFPLQSRG</sequence>
<proteinExistence type="predicted"/>
<accession>A0ABQ9U8Q0</accession>
<evidence type="ECO:0000313" key="3">
    <source>
        <dbReference type="Proteomes" id="UP001266305"/>
    </source>
</evidence>
<dbReference type="Proteomes" id="UP001266305">
    <property type="component" value="Unassembled WGS sequence"/>
</dbReference>
<protein>
    <submittedName>
        <fullName evidence="2">Uncharacterized protein</fullName>
    </submittedName>
</protein>
<feature type="region of interest" description="Disordered" evidence="1">
    <location>
        <begin position="108"/>
        <end position="215"/>
    </location>
</feature>
<feature type="region of interest" description="Disordered" evidence="1">
    <location>
        <begin position="1"/>
        <end position="79"/>
    </location>
</feature>
<dbReference type="EMBL" id="JASSZA010000015">
    <property type="protein sequence ID" value="KAK2093008.1"/>
    <property type="molecule type" value="Genomic_DNA"/>
</dbReference>
<evidence type="ECO:0000256" key="1">
    <source>
        <dbReference type="SAM" id="MobiDB-lite"/>
    </source>
</evidence>
<organism evidence="2 3">
    <name type="scientific">Saguinus oedipus</name>
    <name type="common">Cotton-top tamarin</name>
    <name type="synonym">Oedipomidas oedipus</name>
    <dbReference type="NCBI Taxonomy" id="9490"/>
    <lineage>
        <taxon>Eukaryota</taxon>
        <taxon>Metazoa</taxon>
        <taxon>Chordata</taxon>
        <taxon>Craniata</taxon>
        <taxon>Vertebrata</taxon>
        <taxon>Euteleostomi</taxon>
        <taxon>Mammalia</taxon>
        <taxon>Eutheria</taxon>
        <taxon>Euarchontoglires</taxon>
        <taxon>Primates</taxon>
        <taxon>Haplorrhini</taxon>
        <taxon>Platyrrhini</taxon>
        <taxon>Cebidae</taxon>
        <taxon>Callitrichinae</taxon>
        <taxon>Saguinus</taxon>
    </lineage>
</organism>
<feature type="compositionally biased region" description="Basic and acidic residues" evidence="1">
    <location>
        <begin position="62"/>
        <end position="79"/>
    </location>
</feature>
<comment type="caution">
    <text evidence="2">The sequence shown here is derived from an EMBL/GenBank/DDBJ whole genome shotgun (WGS) entry which is preliminary data.</text>
</comment>